<organism evidence="1 2">
    <name type="scientific">Tothia fuscella</name>
    <dbReference type="NCBI Taxonomy" id="1048955"/>
    <lineage>
        <taxon>Eukaryota</taxon>
        <taxon>Fungi</taxon>
        <taxon>Dikarya</taxon>
        <taxon>Ascomycota</taxon>
        <taxon>Pezizomycotina</taxon>
        <taxon>Dothideomycetes</taxon>
        <taxon>Pleosporomycetidae</taxon>
        <taxon>Venturiales</taxon>
        <taxon>Cylindrosympodiaceae</taxon>
        <taxon>Tothia</taxon>
    </lineage>
</organism>
<keyword evidence="2" id="KW-1185">Reference proteome</keyword>
<reference evidence="1" key="1">
    <citation type="journal article" date="2020" name="Stud. Mycol.">
        <title>101 Dothideomycetes genomes: a test case for predicting lifestyles and emergence of pathogens.</title>
        <authorList>
            <person name="Haridas S."/>
            <person name="Albert R."/>
            <person name="Binder M."/>
            <person name="Bloem J."/>
            <person name="Labutti K."/>
            <person name="Salamov A."/>
            <person name="Andreopoulos B."/>
            <person name="Baker S."/>
            <person name="Barry K."/>
            <person name="Bills G."/>
            <person name="Bluhm B."/>
            <person name="Cannon C."/>
            <person name="Castanera R."/>
            <person name="Culley D."/>
            <person name="Daum C."/>
            <person name="Ezra D."/>
            <person name="Gonzalez J."/>
            <person name="Henrissat B."/>
            <person name="Kuo A."/>
            <person name="Liang C."/>
            <person name="Lipzen A."/>
            <person name="Lutzoni F."/>
            <person name="Magnuson J."/>
            <person name="Mondo S."/>
            <person name="Nolan M."/>
            <person name="Ohm R."/>
            <person name="Pangilinan J."/>
            <person name="Park H.-J."/>
            <person name="Ramirez L."/>
            <person name="Alfaro M."/>
            <person name="Sun H."/>
            <person name="Tritt A."/>
            <person name="Yoshinaga Y."/>
            <person name="Zwiers L.-H."/>
            <person name="Turgeon B."/>
            <person name="Goodwin S."/>
            <person name="Spatafora J."/>
            <person name="Crous P."/>
            <person name="Grigoriev I."/>
        </authorList>
    </citation>
    <scope>NUCLEOTIDE SEQUENCE</scope>
    <source>
        <strain evidence="1">CBS 130266</strain>
    </source>
</reference>
<dbReference type="OrthoDB" id="5337308at2759"/>
<evidence type="ECO:0000313" key="1">
    <source>
        <dbReference type="EMBL" id="KAF2432467.1"/>
    </source>
</evidence>
<dbReference type="AlphaFoldDB" id="A0A9P4NVM7"/>
<dbReference type="Proteomes" id="UP000800235">
    <property type="component" value="Unassembled WGS sequence"/>
</dbReference>
<protein>
    <submittedName>
        <fullName evidence="1">Uncharacterized protein</fullName>
    </submittedName>
</protein>
<proteinExistence type="predicted"/>
<dbReference type="EMBL" id="MU007026">
    <property type="protein sequence ID" value="KAF2432467.1"/>
    <property type="molecule type" value="Genomic_DNA"/>
</dbReference>
<sequence>MTMADLDQATIARWPSPRQATLLDPRDMERWGWYMALDEEAELDIAIEAAVEKIGASKDPDDWVFFDADHRFDWNTDGRSGKATDARYRTGFNRKKDIRVMVVDSLYSPQFQNAQQNLNTALPDLQRCSDIAYLQYYGAIMDKNIWSNEFQIPSPDANGRYPLRVAVPPLQYIIFPGIADTGDTIAVPIIKRIYQEAIGMNVDDFTAAGVKDATAWPGKIFVTLSDSKGLAFMGTEHAKAVTFFLAQHKELFTPSGAQYEVKSVQVWAFHGGWNAMLEIGQVQSASDVNDEIV</sequence>
<accession>A0A9P4NVM7</accession>
<evidence type="ECO:0000313" key="2">
    <source>
        <dbReference type="Proteomes" id="UP000800235"/>
    </source>
</evidence>
<name>A0A9P4NVM7_9PEZI</name>
<gene>
    <name evidence="1" type="ORF">EJ08DRAFT_133996</name>
</gene>
<comment type="caution">
    <text evidence="1">The sequence shown here is derived from an EMBL/GenBank/DDBJ whole genome shotgun (WGS) entry which is preliminary data.</text>
</comment>